<accession>A0A853C4R1</accession>
<organism evidence="2 3">
    <name type="scientific">Nocardioides thalensis</name>
    <dbReference type="NCBI Taxonomy" id="1914755"/>
    <lineage>
        <taxon>Bacteria</taxon>
        <taxon>Bacillati</taxon>
        <taxon>Actinomycetota</taxon>
        <taxon>Actinomycetes</taxon>
        <taxon>Propionibacteriales</taxon>
        <taxon>Nocardioidaceae</taxon>
        <taxon>Nocardioides</taxon>
    </lineage>
</organism>
<evidence type="ECO:0000256" key="1">
    <source>
        <dbReference type="SAM" id="MobiDB-lite"/>
    </source>
</evidence>
<dbReference type="Proteomes" id="UP000530424">
    <property type="component" value="Unassembled WGS sequence"/>
</dbReference>
<dbReference type="AlphaFoldDB" id="A0A853C4R1"/>
<evidence type="ECO:0000313" key="3">
    <source>
        <dbReference type="Proteomes" id="UP000530424"/>
    </source>
</evidence>
<sequence>MNNDVNTHRVVQVNPCDPDRVERRRHPGVRAGTQVPAPPGTPGPRLHAVSRSIAEE</sequence>
<name>A0A853C4R1_9ACTN</name>
<comment type="caution">
    <text evidence="2">The sequence shown here is derived from an EMBL/GenBank/DDBJ whole genome shotgun (WGS) entry which is preliminary data.</text>
</comment>
<protein>
    <submittedName>
        <fullName evidence="2">Uncharacterized protein</fullName>
    </submittedName>
</protein>
<gene>
    <name evidence="2" type="ORF">HNR19_003433</name>
</gene>
<keyword evidence="3" id="KW-1185">Reference proteome</keyword>
<reference evidence="2 3" key="1">
    <citation type="submission" date="2020-07" db="EMBL/GenBank/DDBJ databases">
        <title>Sequencing the genomes of 1000 actinobacteria strains.</title>
        <authorList>
            <person name="Klenk H.-P."/>
        </authorList>
    </citation>
    <scope>NUCLEOTIDE SEQUENCE [LARGE SCALE GENOMIC DNA]</scope>
    <source>
        <strain evidence="2 3">DSM 103833</strain>
    </source>
</reference>
<evidence type="ECO:0000313" key="2">
    <source>
        <dbReference type="EMBL" id="NYJ02735.1"/>
    </source>
</evidence>
<feature type="region of interest" description="Disordered" evidence="1">
    <location>
        <begin position="1"/>
        <end position="56"/>
    </location>
</feature>
<dbReference type="EMBL" id="JACCFP010000001">
    <property type="protein sequence ID" value="NYJ02735.1"/>
    <property type="molecule type" value="Genomic_DNA"/>
</dbReference>
<proteinExistence type="predicted"/>